<keyword evidence="2" id="KW-0963">Cytoplasm</keyword>
<accession>A0A1Q5TF08</accession>
<evidence type="ECO:0000256" key="4">
    <source>
        <dbReference type="ARBA" id="ARBA00022771"/>
    </source>
</evidence>
<dbReference type="InterPro" id="IPR046439">
    <property type="entry name" value="ZF_RZ_dom"/>
</dbReference>
<dbReference type="GO" id="GO:0002376">
    <property type="term" value="P:immune system process"/>
    <property type="evidence" value="ECO:0007669"/>
    <property type="project" value="UniProtKB-KW"/>
</dbReference>
<dbReference type="Proteomes" id="UP000186955">
    <property type="component" value="Unassembled WGS sequence"/>
</dbReference>
<evidence type="ECO:0000313" key="8">
    <source>
        <dbReference type="EMBL" id="OKO98819.1"/>
    </source>
</evidence>
<keyword evidence="3" id="KW-0479">Metal-binding</keyword>
<evidence type="ECO:0000256" key="5">
    <source>
        <dbReference type="ARBA" id="ARBA00022833"/>
    </source>
</evidence>
<organism evidence="8 9">
    <name type="scientific">Penicillium subrubescens</name>
    <dbReference type="NCBI Taxonomy" id="1316194"/>
    <lineage>
        <taxon>Eukaryota</taxon>
        <taxon>Fungi</taxon>
        <taxon>Dikarya</taxon>
        <taxon>Ascomycota</taxon>
        <taxon>Pezizomycotina</taxon>
        <taxon>Eurotiomycetes</taxon>
        <taxon>Eurotiomycetidae</taxon>
        <taxon>Eurotiales</taxon>
        <taxon>Aspergillaceae</taxon>
        <taxon>Penicillium</taxon>
    </lineage>
</organism>
<dbReference type="GO" id="GO:0008270">
    <property type="term" value="F:zinc ion binding"/>
    <property type="evidence" value="ECO:0007669"/>
    <property type="project" value="UniProtKB-KW"/>
</dbReference>
<proteinExistence type="predicted"/>
<dbReference type="AlphaFoldDB" id="A0A1Q5TF08"/>
<dbReference type="PROSITE" id="PS51981">
    <property type="entry name" value="ZF_RZ"/>
    <property type="match status" value="1"/>
</dbReference>
<evidence type="ECO:0000256" key="6">
    <source>
        <dbReference type="ARBA" id="ARBA00022859"/>
    </source>
</evidence>
<name>A0A1Q5TF08_9EURO</name>
<keyword evidence="5" id="KW-0862">Zinc</keyword>
<keyword evidence="9" id="KW-1185">Reference proteome</keyword>
<sequence>MLRGGTFYTEATSEERMAVMNAMAKEFQGTGHWYYCRNGHPFTTGECGGAMQLAACPECGAPVGGYNWKE</sequence>
<dbReference type="GO" id="GO:0005737">
    <property type="term" value="C:cytoplasm"/>
    <property type="evidence" value="ECO:0007669"/>
    <property type="project" value="UniProtKB-SubCell"/>
</dbReference>
<comment type="subcellular location">
    <subcellularLocation>
        <location evidence="1">Cytoplasm</location>
    </subcellularLocation>
</comment>
<protein>
    <submittedName>
        <fullName evidence="8">NFX1-type zinc finger-containing protein 1</fullName>
    </submittedName>
</protein>
<evidence type="ECO:0000256" key="3">
    <source>
        <dbReference type="ARBA" id="ARBA00022723"/>
    </source>
</evidence>
<dbReference type="STRING" id="1316194.A0A1Q5TF08"/>
<evidence type="ECO:0000259" key="7">
    <source>
        <dbReference type="PROSITE" id="PS51981"/>
    </source>
</evidence>
<evidence type="ECO:0000256" key="2">
    <source>
        <dbReference type="ARBA" id="ARBA00022490"/>
    </source>
</evidence>
<dbReference type="Pfam" id="PF20173">
    <property type="entry name" value="ZnF_RZ-type"/>
    <property type="match status" value="1"/>
</dbReference>
<gene>
    <name evidence="8" type="ORF">PENSUB_8736</name>
</gene>
<keyword evidence="6" id="KW-0391">Immunity</keyword>
<comment type="caution">
    <text evidence="8">The sequence shown here is derived from an EMBL/GenBank/DDBJ whole genome shotgun (WGS) entry which is preliminary data.</text>
</comment>
<keyword evidence="4" id="KW-0863">Zinc-finger</keyword>
<evidence type="ECO:0000256" key="1">
    <source>
        <dbReference type="ARBA" id="ARBA00004496"/>
    </source>
</evidence>
<evidence type="ECO:0000313" key="9">
    <source>
        <dbReference type="Proteomes" id="UP000186955"/>
    </source>
</evidence>
<feature type="domain" description="RZ-type" evidence="7">
    <location>
        <begin position="11"/>
        <end position="70"/>
    </location>
</feature>
<reference evidence="8 9" key="1">
    <citation type="submission" date="2016-10" db="EMBL/GenBank/DDBJ databases">
        <title>Genome sequence of the ascomycete fungus Penicillium subrubescens.</title>
        <authorList>
            <person name="De Vries R.P."/>
            <person name="Peng M."/>
            <person name="Dilokpimol A."/>
            <person name="Hilden K."/>
            <person name="Makela M.R."/>
            <person name="Grigoriev I."/>
            <person name="Riley R."/>
            <person name="Granchi Z."/>
        </authorList>
    </citation>
    <scope>NUCLEOTIDE SEQUENCE [LARGE SCALE GENOMIC DNA]</scope>
    <source>
        <strain evidence="8 9">CBS 132785</strain>
    </source>
</reference>
<dbReference type="EMBL" id="MNBE01000665">
    <property type="protein sequence ID" value="OKO98819.1"/>
    <property type="molecule type" value="Genomic_DNA"/>
</dbReference>